<protein>
    <submittedName>
        <fullName evidence="1">33662_t:CDS:1</fullName>
    </submittedName>
</protein>
<comment type="caution">
    <text evidence="1">The sequence shown here is derived from an EMBL/GenBank/DDBJ whole genome shotgun (WGS) entry which is preliminary data.</text>
</comment>
<organism evidence="1 2">
    <name type="scientific">Racocetra persica</name>
    <dbReference type="NCBI Taxonomy" id="160502"/>
    <lineage>
        <taxon>Eukaryota</taxon>
        <taxon>Fungi</taxon>
        <taxon>Fungi incertae sedis</taxon>
        <taxon>Mucoromycota</taxon>
        <taxon>Glomeromycotina</taxon>
        <taxon>Glomeromycetes</taxon>
        <taxon>Diversisporales</taxon>
        <taxon>Gigasporaceae</taxon>
        <taxon>Racocetra</taxon>
    </lineage>
</organism>
<accession>A0ACA9KVI7</accession>
<dbReference type="EMBL" id="CAJVQC010001535">
    <property type="protein sequence ID" value="CAG8496026.1"/>
    <property type="molecule type" value="Genomic_DNA"/>
</dbReference>
<gene>
    <name evidence="1" type="ORF">RPERSI_LOCUS1606</name>
</gene>
<evidence type="ECO:0000313" key="2">
    <source>
        <dbReference type="Proteomes" id="UP000789920"/>
    </source>
</evidence>
<keyword evidence="2" id="KW-1185">Reference proteome</keyword>
<proteinExistence type="predicted"/>
<dbReference type="Proteomes" id="UP000789920">
    <property type="component" value="Unassembled WGS sequence"/>
</dbReference>
<reference evidence="1" key="1">
    <citation type="submission" date="2021-06" db="EMBL/GenBank/DDBJ databases">
        <authorList>
            <person name="Kallberg Y."/>
            <person name="Tangrot J."/>
            <person name="Rosling A."/>
        </authorList>
    </citation>
    <scope>NUCLEOTIDE SEQUENCE</scope>
    <source>
        <strain evidence="1">MA461A</strain>
    </source>
</reference>
<evidence type="ECO:0000313" key="1">
    <source>
        <dbReference type="EMBL" id="CAG8496026.1"/>
    </source>
</evidence>
<name>A0ACA9KVI7_9GLOM</name>
<sequence>SKCPSGTKFPIVARSGDHSYENYGLGDKDCYLVIDVRYFNKVTVDVTSQTAIIGH</sequence>
<feature type="non-terminal residue" evidence="1">
    <location>
        <position position="1"/>
    </location>
</feature>